<gene>
    <name evidence="1" type="ORF">PGLA1383_LOCUS31381</name>
</gene>
<feature type="non-terminal residue" evidence="1">
    <location>
        <position position="70"/>
    </location>
</feature>
<keyword evidence="2" id="KW-1185">Reference proteome</keyword>
<sequence length="70" mass="7225">DERDRAEAAAAARKAAEVAAKQKEILQMAEAGVGAGGLSKRMKKNLAAAKKTVGEDGYIAPGVQADDLQD</sequence>
<dbReference type="AlphaFoldDB" id="A0A813FLG6"/>
<protein>
    <submittedName>
        <fullName evidence="1">Uncharacterized protein</fullName>
    </submittedName>
</protein>
<reference evidence="1" key="1">
    <citation type="submission" date="2021-02" db="EMBL/GenBank/DDBJ databases">
        <authorList>
            <person name="Dougan E. K."/>
            <person name="Rhodes N."/>
            <person name="Thang M."/>
            <person name="Chan C."/>
        </authorList>
    </citation>
    <scope>NUCLEOTIDE SEQUENCE</scope>
</reference>
<comment type="caution">
    <text evidence="1">The sequence shown here is derived from an EMBL/GenBank/DDBJ whole genome shotgun (WGS) entry which is preliminary data.</text>
</comment>
<dbReference type="EMBL" id="CAJNNV010025283">
    <property type="protein sequence ID" value="CAE8613624.1"/>
    <property type="molecule type" value="Genomic_DNA"/>
</dbReference>
<accession>A0A813FLG6</accession>
<evidence type="ECO:0000313" key="2">
    <source>
        <dbReference type="Proteomes" id="UP000654075"/>
    </source>
</evidence>
<feature type="non-terminal residue" evidence="1">
    <location>
        <position position="1"/>
    </location>
</feature>
<dbReference type="Proteomes" id="UP000654075">
    <property type="component" value="Unassembled WGS sequence"/>
</dbReference>
<organism evidence="1 2">
    <name type="scientific">Polarella glacialis</name>
    <name type="common">Dinoflagellate</name>
    <dbReference type="NCBI Taxonomy" id="89957"/>
    <lineage>
        <taxon>Eukaryota</taxon>
        <taxon>Sar</taxon>
        <taxon>Alveolata</taxon>
        <taxon>Dinophyceae</taxon>
        <taxon>Suessiales</taxon>
        <taxon>Suessiaceae</taxon>
        <taxon>Polarella</taxon>
    </lineage>
</organism>
<name>A0A813FLG6_POLGL</name>
<evidence type="ECO:0000313" key="1">
    <source>
        <dbReference type="EMBL" id="CAE8613624.1"/>
    </source>
</evidence>
<proteinExistence type="predicted"/>